<evidence type="ECO:0000256" key="1">
    <source>
        <dbReference type="ARBA" id="ARBA00011881"/>
    </source>
</evidence>
<name>A0A077UHR6_9STAP</name>
<evidence type="ECO:0000256" key="3">
    <source>
        <dbReference type="ARBA" id="ARBA00022630"/>
    </source>
</evidence>
<dbReference type="RefSeq" id="WP_047530227.1">
    <property type="nucleotide sequence ID" value="NZ_CCEH01000007.1"/>
</dbReference>
<dbReference type="GO" id="GO:0016491">
    <property type="term" value="F:oxidoreductase activity"/>
    <property type="evidence" value="ECO:0007669"/>
    <property type="project" value="UniProtKB-KW"/>
</dbReference>
<accession>A0A077UHR6</accession>
<dbReference type="Pfam" id="PF03358">
    <property type="entry name" value="FMN_red"/>
    <property type="match status" value="1"/>
</dbReference>
<evidence type="ECO:0000256" key="4">
    <source>
        <dbReference type="ARBA" id="ARBA00022643"/>
    </source>
</evidence>
<keyword evidence="3" id="KW-0285">Flavoprotein</keyword>
<feature type="domain" description="NADPH-dependent FMN reductase-like" evidence="7">
    <location>
        <begin position="2"/>
        <end position="100"/>
    </location>
</feature>
<evidence type="ECO:0000259" key="7">
    <source>
        <dbReference type="Pfam" id="PF03358"/>
    </source>
</evidence>
<dbReference type="InterPro" id="IPR029039">
    <property type="entry name" value="Flavoprotein-like_sf"/>
</dbReference>
<dbReference type="SUPFAM" id="SSF52218">
    <property type="entry name" value="Flavoproteins"/>
    <property type="match status" value="1"/>
</dbReference>
<reference evidence="8 9" key="1">
    <citation type="submission" date="2014-05" db="EMBL/GenBank/DDBJ databases">
        <authorList>
            <person name="Aslett A.Martin."/>
            <person name="De Silva Nishadi"/>
        </authorList>
    </citation>
    <scope>NUCLEOTIDE SEQUENCE [LARGE SCALE GENOMIC DNA]</scope>
</reference>
<organism evidence="8 9">
    <name type="scientific">Staphylococcus schweitzeri</name>
    <dbReference type="NCBI Taxonomy" id="1654388"/>
    <lineage>
        <taxon>Bacteria</taxon>
        <taxon>Bacillati</taxon>
        <taxon>Bacillota</taxon>
        <taxon>Bacilli</taxon>
        <taxon>Bacillales</taxon>
        <taxon>Staphylococcaceae</taxon>
        <taxon>Staphylococcus</taxon>
    </lineage>
</organism>
<protein>
    <recommendedName>
        <fullName evidence="2">FMN-dependent NADPH-azoreductase</fullName>
    </recommendedName>
    <alternativeName>
        <fullName evidence="6">NADPH-dependent flavo-azoreductase</fullName>
    </alternativeName>
    <alternativeName>
        <fullName evidence="5">NADPH-flavin azoreductase</fullName>
    </alternativeName>
</protein>
<dbReference type="AlphaFoldDB" id="A0A077UHR6"/>
<comment type="subunit">
    <text evidence="1">Homotetramer.</text>
</comment>
<keyword evidence="8" id="KW-0560">Oxidoreductase</keyword>
<gene>
    <name evidence="8" type="primary">ywqN</name>
    <name evidence="8" type="ORF">ERS140147_01084</name>
</gene>
<sequence>MITVLFGGSRPNGNTAQLTKFALQDIEYQWIDVTQHQFKPIRDVRHTAETITSYDDDYLPILDKILASDTIIFASPVYWYSISAPLKAFIEHWSETLQDKRYPNFKEQMAEKDFRVILVGGDCPKIKAKPAITQMKYSLDFLGATLNGYIIGTAEKPGDIMKDNYALARATEWNSILQ</sequence>
<evidence type="ECO:0000256" key="2">
    <source>
        <dbReference type="ARBA" id="ARBA00016393"/>
    </source>
</evidence>
<evidence type="ECO:0000313" key="8">
    <source>
        <dbReference type="EMBL" id="CDR27966.1"/>
    </source>
</evidence>
<dbReference type="PANTHER" id="PTHR43278:SF4">
    <property type="entry name" value="NAD(P)H-DEPENDENT FMN-CONTAINING OXIDOREDUCTASE YWQN-RELATED"/>
    <property type="match status" value="1"/>
</dbReference>
<dbReference type="InterPro" id="IPR005025">
    <property type="entry name" value="FMN_Rdtase-like_dom"/>
</dbReference>
<evidence type="ECO:0000256" key="5">
    <source>
        <dbReference type="ARBA" id="ARBA00031831"/>
    </source>
</evidence>
<evidence type="ECO:0000313" key="9">
    <source>
        <dbReference type="Proteomes" id="UP000044616"/>
    </source>
</evidence>
<dbReference type="InterPro" id="IPR051796">
    <property type="entry name" value="ISF_SsuE-like"/>
</dbReference>
<keyword evidence="4" id="KW-0288">FMN</keyword>
<proteinExistence type="predicted"/>
<dbReference type="Gene3D" id="3.40.50.360">
    <property type="match status" value="1"/>
</dbReference>
<evidence type="ECO:0000256" key="6">
    <source>
        <dbReference type="ARBA" id="ARBA00032807"/>
    </source>
</evidence>
<dbReference type="PANTHER" id="PTHR43278">
    <property type="entry name" value="NAD(P)H-DEPENDENT FMN-CONTAINING OXIDOREDUCTASE YWQN-RELATED"/>
    <property type="match status" value="1"/>
</dbReference>
<dbReference type="EMBL" id="CCEH01000007">
    <property type="protein sequence ID" value="CDR27966.1"/>
    <property type="molecule type" value="Genomic_DNA"/>
</dbReference>
<dbReference type="Proteomes" id="UP000044616">
    <property type="component" value="Unassembled WGS sequence"/>
</dbReference>